<dbReference type="Proteomes" id="UP000440694">
    <property type="component" value="Unassembled WGS sequence"/>
</dbReference>
<proteinExistence type="predicted"/>
<evidence type="ECO:0000313" key="4">
    <source>
        <dbReference type="EMBL" id="MTD96105.1"/>
    </source>
</evidence>
<keyword evidence="2" id="KW-0732">Signal</keyword>
<feature type="chain" id="PRO_5026201450" evidence="2">
    <location>
        <begin position="32"/>
        <end position="392"/>
    </location>
</feature>
<dbReference type="Pfam" id="PF10908">
    <property type="entry name" value="Tlde1_dom"/>
    <property type="match status" value="1"/>
</dbReference>
<dbReference type="AlphaFoldDB" id="A0A6I3KK28"/>
<protein>
    <submittedName>
        <fullName evidence="4">DUF2778 domain-containing protein</fullName>
    </submittedName>
</protein>
<reference evidence="4 5" key="1">
    <citation type="submission" date="2019-11" db="EMBL/GenBank/DDBJ databases">
        <title>Identification of a novel strain.</title>
        <authorList>
            <person name="Xu Q."/>
            <person name="Wang G."/>
        </authorList>
    </citation>
    <scope>NUCLEOTIDE SEQUENCE [LARGE SCALE GENOMIC DNA]</scope>
    <source>
        <strain evidence="5">xq</strain>
    </source>
</reference>
<keyword evidence="5" id="KW-1185">Reference proteome</keyword>
<evidence type="ECO:0000256" key="2">
    <source>
        <dbReference type="SAM" id="SignalP"/>
    </source>
</evidence>
<evidence type="ECO:0000256" key="1">
    <source>
        <dbReference type="SAM" id="MobiDB-lite"/>
    </source>
</evidence>
<name>A0A6I3KK28_9HYPH</name>
<dbReference type="EMBL" id="WMBQ01000002">
    <property type="protein sequence ID" value="MTD96105.1"/>
    <property type="molecule type" value="Genomic_DNA"/>
</dbReference>
<organism evidence="4 5">
    <name type="scientific">Hyphomicrobium album</name>
    <dbReference type="NCBI Taxonomy" id="2665159"/>
    <lineage>
        <taxon>Bacteria</taxon>
        <taxon>Pseudomonadati</taxon>
        <taxon>Pseudomonadota</taxon>
        <taxon>Alphaproteobacteria</taxon>
        <taxon>Hyphomicrobiales</taxon>
        <taxon>Hyphomicrobiaceae</taxon>
        <taxon>Hyphomicrobium</taxon>
    </lineage>
</organism>
<dbReference type="RefSeq" id="WP_154740567.1">
    <property type="nucleotide sequence ID" value="NZ_WMBQ01000002.1"/>
</dbReference>
<evidence type="ECO:0000313" key="5">
    <source>
        <dbReference type="Proteomes" id="UP000440694"/>
    </source>
</evidence>
<sequence length="392" mass="42153">MPRNARRDGLRRAVLASAIGTLLLAPGQSFAQPVEATDAGPSAAAAQIADIFSKVGDQLYDECIFELSPEQVDVQQALISAYIEQGASSAVARQLAVKQIQPPKLSAKCEEVRSQPAPAPLPWETTLSVEKKQPKDKSKVAAAPKAAPESVQESAAETPAAATVLAAIKDKQMLPQWDCAANVDFVTISLNGFKRKLTGGEICNPYQDVVREVPASAASFRLGYTIRTGRLFVVSDDPKADGRTIAWAISGRDVCRNNPDPECLAARAVGPLPPGEYTFSAEKERRVSWGPKTKRNVAGIWLRKLANKERYSKAQTKAILARGNIAIHVRLKGEMSEACIGLEPKGWAYVAQLIKDGRATGVTVYVDEPHPQVAEAPPIVEGSSFSLTSLFK</sequence>
<dbReference type="InterPro" id="IPR021225">
    <property type="entry name" value="Tlde1_dom"/>
</dbReference>
<feature type="domain" description="Tlde1" evidence="3">
    <location>
        <begin position="248"/>
        <end position="343"/>
    </location>
</feature>
<accession>A0A6I3KK28</accession>
<evidence type="ECO:0000259" key="3">
    <source>
        <dbReference type="Pfam" id="PF10908"/>
    </source>
</evidence>
<feature type="region of interest" description="Disordered" evidence="1">
    <location>
        <begin position="129"/>
        <end position="154"/>
    </location>
</feature>
<gene>
    <name evidence="4" type="ORF">GIW81_17335</name>
</gene>
<comment type="caution">
    <text evidence="4">The sequence shown here is derived from an EMBL/GenBank/DDBJ whole genome shotgun (WGS) entry which is preliminary data.</text>
</comment>
<feature type="compositionally biased region" description="Basic and acidic residues" evidence="1">
    <location>
        <begin position="129"/>
        <end position="139"/>
    </location>
</feature>
<feature type="signal peptide" evidence="2">
    <location>
        <begin position="1"/>
        <end position="31"/>
    </location>
</feature>